<dbReference type="Proteomes" id="UP000325255">
    <property type="component" value="Unassembled WGS sequence"/>
</dbReference>
<evidence type="ECO:0000256" key="1">
    <source>
        <dbReference type="ARBA" id="ARBA00022543"/>
    </source>
</evidence>
<keyword evidence="9" id="KW-1185">Reference proteome</keyword>
<dbReference type="GO" id="GO:0007602">
    <property type="term" value="P:phototransduction"/>
    <property type="evidence" value="ECO:0007669"/>
    <property type="project" value="UniProtKB-UniRule"/>
</dbReference>
<evidence type="ECO:0000256" key="6">
    <source>
        <dbReference type="PIRSR" id="PIRSR000087-50"/>
    </source>
</evidence>
<evidence type="ECO:0000256" key="3">
    <source>
        <dbReference type="ARBA" id="ARBA00022991"/>
    </source>
</evidence>
<evidence type="ECO:0000259" key="7">
    <source>
        <dbReference type="Pfam" id="PF08448"/>
    </source>
</evidence>
<comment type="caution">
    <text evidence="8">The sequence shown here is derived from an EMBL/GenBank/DDBJ whole genome shotgun (WGS) entry which is preliminary data.</text>
</comment>
<reference evidence="8 9" key="1">
    <citation type="submission" date="2019-09" db="EMBL/GenBank/DDBJ databases">
        <title>Genome sequence of Rhodovastum atsumiense, a diverse member of the Acetobacteraceae family of non-sulfur purple photosynthetic bacteria.</title>
        <authorList>
            <person name="Meyer T."/>
            <person name="Kyndt J."/>
        </authorList>
    </citation>
    <scope>NUCLEOTIDE SEQUENCE [LARGE SCALE GENOMIC DNA]</scope>
    <source>
        <strain evidence="8 9">DSM 21279</strain>
    </source>
</reference>
<dbReference type="InterPro" id="IPR013656">
    <property type="entry name" value="PAS_4"/>
</dbReference>
<evidence type="ECO:0000256" key="4">
    <source>
        <dbReference type="ARBA" id="ARBA00023170"/>
    </source>
</evidence>
<dbReference type="GO" id="GO:0006355">
    <property type="term" value="P:regulation of DNA-templated transcription"/>
    <property type="evidence" value="ECO:0007669"/>
    <property type="project" value="UniProtKB-UniRule"/>
</dbReference>
<evidence type="ECO:0000256" key="5">
    <source>
        <dbReference type="PIRNR" id="PIRNR000087"/>
    </source>
</evidence>
<dbReference type="AlphaFoldDB" id="A0A5M6IX21"/>
<feature type="modified residue" description="S-(4-hydroxycinnamyl)cysteine" evidence="6">
    <location>
        <position position="72"/>
    </location>
</feature>
<name>A0A5M6IX21_9PROT</name>
<protein>
    <recommendedName>
        <fullName evidence="5">Photoactive yellow protein</fullName>
        <shortName evidence="5">PYP</shortName>
    </recommendedName>
</protein>
<accession>A0A5M6IX21</accession>
<dbReference type="Gene3D" id="3.30.450.20">
    <property type="entry name" value="PAS domain"/>
    <property type="match status" value="1"/>
</dbReference>
<feature type="domain" description="PAS fold-4" evidence="7">
    <location>
        <begin position="27"/>
        <end position="114"/>
    </location>
</feature>
<keyword evidence="3 5" id="KW-0157">Chromophore</keyword>
<dbReference type="SUPFAM" id="SSF55785">
    <property type="entry name" value="PYP-like sensor domain (PAS domain)"/>
    <property type="match status" value="1"/>
</dbReference>
<evidence type="ECO:0000256" key="2">
    <source>
        <dbReference type="ARBA" id="ARBA00022606"/>
    </source>
</evidence>
<dbReference type="Pfam" id="PF08448">
    <property type="entry name" value="PAS_4"/>
    <property type="match status" value="1"/>
</dbReference>
<sequence>MTSNDLPDFDRPDLARVIERLTPAQIDALSFGVIRVDEQGIVRHYSASERRLSGSGARERLGHTFFTDIAPCMNTPDFRGRIEAALARGTLDIHFEHTGDFEDADRVLQVRVQSARAGGFWVFLQRP</sequence>
<keyword evidence="1 5" id="KW-0600">Photoreceptor protein</keyword>
<comment type="PTM">
    <text evidence="6">The 4-hydroxycinnamic acid (p-coumaric acid) chromophore is covalently bound via a thioester linkage.</text>
</comment>
<keyword evidence="4 5" id="KW-0675">Receptor</keyword>
<evidence type="ECO:0000313" key="8">
    <source>
        <dbReference type="EMBL" id="KAA5612876.1"/>
    </source>
</evidence>
<proteinExistence type="inferred from homology"/>
<organism evidence="8 9">
    <name type="scientific">Rhodovastum atsumiense</name>
    <dbReference type="NCBI Taxonomy" id="504468"/>
    <lineage>
        <taxon>Bacteria</taxon>
        <taxon>Pseudomonadati</taxon>
        <taxon>Pseudomonadota</taxon>
        <taxon>Alphaproteobacteria</taxon>
        <taxon>Acetobacterales</taxon>
        <taxon>Acetobacteraceae</taxon>
        <taxon>Rhodovastum</taxon>
    </lineage>
</organism>
<dbReference type="GO" id="GO:0009881">
    <property type="term" value="F:photoreceptor activity"/>
    <property type="evidence" value="ECO:0007669"/>
    <property type="project" value="UniProtKB-UniRule"/>
</dbReference>
<keyword evidence="2 5" id="KW-0716">Sensory transduction</keyword>
<comment type="similarity">
    <text evidence="5">Belongs to the photoactive yellow protein family.</text>
</comment>
<dbReference type="OrthoDB" id="329226at2"/>
<dbReference type="RefSeq" id="WP_150040103.1">
    <property type="nucleotide sequence ID" value="NZ_OW485601.1"/>
</dbReference>
<dbReference type="InterPro" id="IPR035965">
    <property type="entry name" value="PAS-like_dom_sf"/>
</dbReference>
<dbReference type="EMBL" id="VWPK01000009">
    <property type="protein sequence ID" value="KAA5612876.1"/>
    <property type="molecule type" value="Genomic_DNA"/>
</dbReference>
<gene>
    <name evidence="8" type="ORF">F1189_07485</name>
</gene>
<dbReference type="PIRSF" id="PIRSF000087">
    <property type="entry name" value="PYP"/>
    <property type="match status" value="1"/>
</dbReference>
<evidence type="ECO:0000313" key="9">
    <source>
        <dbReference type="Proteomes" id="UP000325255"/>
    </source>
</evidence>
<dbReference type="InterPro" id="IPR012130">
    <property type="entry name" value="PYP"/>
</dbReference>